<dbReference type="InterPro" id="IPR013857">
    <property type="entry name" value="NADH-UbQ_OxRdtase-assoc_prot30"/>
</dbReference>
<evidence type="ECO:0000313" key="4">
    <source>
        <dbReference type="Proteomes" id="UP000765509"/>
    </source>
</evidence>
<keyword evidence="4" id="KW-1185">Reference proteome</keyword>
<accession>A0A9Q3GNE7</accession>
<dbReference type="EMBL" id="AVOT02003615">
    <property type="protein sequence ID" value="MBW0474038.1"/>
    <property type="molecule type" value="Genomic_DNA"/>
</dbReference>
<name>A0A9Q3GNE7_9BASI</name>
<dbReference type="OrthoDB" id="426386at2759"/>
<feature type="compositionally biased region" description="Polar residues" evidence="1">
    <location>
        <begin position="82"/>
        <end position="93"/>
    </location>
</feature>
<feature type="region of interest" description="Disordered" evidence="1">
    <location>
        <begin position="74"/>
        <end position="99"/>
    </location>
</feature>
<protein>
    <recommendedName>
        <fullName evidence="2">NADH:ubiquinone oxidoreductase intermediate-associated protein 30 domain-containing protein</fullName>
    </recommendedName>
</protein>
<reference evidence="3" key="1">
    <citation type="submission" date="2021-03" db="EMBL/GenBank/DDBJ databases">
        <title>Draft genome sequence of rust myrtle Austropuccinia psidii MF-1, a brazilian biotype.</title>
        <authorList>
            <person name="Quecine M.C."/>
            <person name="Pachon D.M.R."/>
            <person name="Bonatelli M.L."/>
            <person name="Correr F.H."/>
            <person name="Franceschini L.M."/>
            <person name="Leite T.F."/>
            <person name="Margarido G.R.A."/>
            <person name="Almeida C.A."/>
            <person name="Ferrarezi J.A."/>
            <person name="Labate C.A."/>
        </authorList>
    </citation>
    <scope>NUCLEOTIDE SEQUENCE</scope>
    <source>
        <strain evidence="3">MF-1</strain>
    </source>
</reference>
<organism evidence="3 4">
    <name type="scientific">Austropuccinia psidii MF-1</name>
    <dbReference type="NCBI Taxonomy" id="1389203"/>
    <lineage>
        <taxon>Eukaryota</taxon>
        <taxon>Fungi</taxon>
        <taxon>Dikarya</taxon>
        <taxon>Basidiomycota</taxon>
        <taxon>Pucciniomycotina</taxon>
        <taxon>Pucciniomycetes</taxon>
        <taxon>Pucciniales</taxon>
        <taxon>Sphaerophragmiaceae</taxon>
        <taxon>Austropuccinia</taxon>
    </lineage>
</organism>
<sequence length="274" mass="30142">MFLVNYAISRIFCGWTPSDEVTVIESSCSSLRDHHPSIGHRSFSQDTLRIDSDSWVMGSSLSMFTRSASVALPAPSSKEKGTWNTFTPHTNGSARRGPGNSPDDLYVFFGSVNKPWKINDWIEVSDSVRGGASSAKLSLLNPSNQSAGVRFQGNLDTKALGGAGFASQAYRYPMEIENDKFNAFFIEIYPVNSSVTTLQTFSFIVKDIPIGSTPDGKPTPSLSYEYKFQAPKSKNPQGDLEHLVQFKIPFTALQAVYRVSSINKVVIFNLTLAE</sequence>
<feature type="domain" description="NADH:ubiquinone oxidoreductase intermediate-associated protein 30" evidence="2">
    <location>
        <begin position="114"/>
        <end position="262"/>
    </location>
</feature>
<dbReference type="Proteomes" id="UP000765509">
    <property type="component" value="Unassembled WGS sequence"/>
</dbReference>
<dbReference type="AlphaFoldDB" id="A0A9Q3GNE7"/>
<comment type="caution">
    <text evidence="3">The sequence shown here is derived from an EMBL/GenBank/DDBJ whole genome shotgun (WGS) entry which is preliminary data.</text>
</comment>
<dbReference type="Pfam" id="PF08547">
    <property type="entry name" value="CIA30"/>
    <property type="match status" value="1"/>
</dbReference>
<proteinExistence type="predicted"/>
<gene>
    <name evidence="3" type="ORF">O181_013753</name>
</gene>
<evidence type="ECO:0000313" key="3">
    <source>
        <dbReference type="EMBL" id="MBW0474038.1"/>
    </source>
</evidence>
<evidence type="ECO:0000259" key="2">
    <source>
        <dbReference type="Pfam" id="PF08547"/>
    </source>
</evidence>
<evidence type="ECO:0000256" key="1">
    <source>
        <dbReference type="SAM" id="MobiDB-lite"/>
    </source>
</evidence>